<proteinExistence type="predicted"/>
<feature type="coiled-coil region" evidence="1">
    <location>
        <begin position="113"/>
        <end position="140"/>
    </location>
</feature>
<dbReference type="PANTHER" id="PTHR31005">
    <property type="entry name" value="DUF4139 DOMAIN-CONTAINING PROTEIN"/>
    <property type="match status" value="1"/>
</dbReference>
<reference evidence="5" key="1">
    <citation type="submission" date="2016-02" db="EMBL/GenBank/DDBJ databases">
        <authorList>
            <person name="Sanders J.G."/>
            <person name="Lin J.Y."/>
            <person name="Wertz J.T."/>
            <person name="Russell J.A."/>
            <person name="Moreau C.S."/>
            <person name="Powell S."/>
        </authorList>
    </citation>
    <scope>NUCLEOTIDE SEQUENCE [LARGE SCALE GENOMIC DNA]</scope>
    <source>
        <strain evidence="5">CAG34</strain>
    </source>
</reference>
<feature type="domain" description="DUF4139" evidence="2">
    <location>
        <begin position="237"/>
        <end position="554"/>
    </location>
</feature>
<dbReference type="Proteomes" id="UP000070058">
    <property type="component" value="Unassembled WGS sequence"/>
</dbReference>
<dbReference type="InterPro" id="IPR037291">
    <property type="entry name" value="DUF4139"/>
</dbReference>
<evidence type="ECO:0000256" key="1">
    <source>
        <dbReference type="SAM" id="Coils"/>
    </source>
</evidence>
<organism evidence="4 5">
    <name type="scientific">Cephaloticoccus primus</name>
    <dbReference type="NCBI Taxonomy" id="1548207"/>
    <lineage>
        <taxon>Bacteria</taxon>
        <taxon>Pseudomonadati</taxon>
        <taxon>Verrucomicrobiota</taxon>
        <taxon>Opitutia</taxon>
        <taxon>Opitutales</taxon>
        <taxon>Opitutaceae</taxon>
        <taxon>Cephaloticoccus</taxon>
    </lineage>
</organism>
<evidence type="ECO:0000259" key="2">
    <source>
        <dbReference type="Pfam" id="PF13598"/>
    </source>
</evidence>
<feature type="domain" description="DUF4140" evidence="3">
    <location>
        <begin position="45"/>
        <end position="143"/>
    </location>
</feature>
<dbReference type="OrthoDB" id="9777444at2"/>
<name>A0A139SQL2_9BACT</name>
<feature type="coiled-coil region" evidence="1">
    <location>
        <begin position="180"/>
        <end position="207"/>
    </location>
</feature>
<evidence type="ECO:0000313" key="4">
    <source>
        <dbReference type="EMBL" id="KXU36838.1"/>
    </source>
</evidence>
<evidence type="ECO:0000313" key="5">
    <source>
        <dbReference type="Proteomes" id="UP000070058"/>
    </source>
</evidence>
<dbReference type="NCBIfam" id="TIGR02231">
    <property type="entry name" value="mucoidy inhibitor MuiA family protein"/>
    <property type="match status" value="1"/>
</dbReference>
<evidence type="ECO:0008006" key="6">
    <source>
        <dbReference type="Google" id="ProtNLM"/>
    </source>
</evidence>
<gene>
    <name evidence="4" type="ORF">AXK11_03325</name>
</gene>
<dbReference type="EMBL" id="LSZQ01000028">
    <property type="protein sequence ID" value="KXU36838.1"/>
    <property type="molecule type" value="Genomic_DNA"/>
</dbReference>
<protein>
    <recommendedName>
        <fullName evidence="6">Mucoidy inhibitor MuiA family protein</fullName>
    </recommendedName>
</protein>
<accession>A0A139SQL2</accession>
<dbReference type="PANTHER" id="PTHR31005:SF8">
    <property type="entry name" value="DUF4139 DOMAIN-CONTAINING PROTEIN"/>
    <property type="match status" value="1"/>
</dbReference>
<dbReference type="Pfam" id="PF13600">
    <property type="entry name" value="DUF4140"/>
    <property type="match status" value="1"/>
</dbReference>
<evidence type="ECO:0000259" key="3">
    <source>
        <dbReference type="Pfam" id="PF13600"/>
    </source>
</evidence>
<comment type="caution">
    <text evidence="4">The sequence shown here is derived from an EMBL/GenBank/DDBJ whole genome shotgun (WGS) entry which is preliminary data.</text>
</comment>
<dbReference type="AlphaFoldDB" id="A0A139SQL2"/>
<keyword evidence="5" id="KW-1185">Reference proteome</keyword>
<dbReference type="InterPro" id="IPR011935">
    <property type="entry name" value="CHP02231"/>
</dbReference>
<sequence>MEQSVALWLSALLLFMKRLLLIPTLLFAAIPALAAAALDSTIRAVTVYNDRAIVTRSARAELHEGINELLIEGLPASLLDDSLQASGNGTATATILDISTREHFVAATPDPRRAALEEQLTSLREEKRSLSDRAALIKTQRDLIERLQNSAVSIASGVEKAERPKLAEVQETLAYGKAETEKLNAALQALDRELAVLEEQISAQQHQLDELPPVSPRRSVKTATLRVQASHAGDLDIELRYTTPHAGWRPSYDARVFTADNRVELGYYAQVRQSTGEDWENVALTLSTARPSLGGHAPKLSPWPLDLLAEESDSPPGIRPLARQAELLASPAPAAAQARMTFDLVSADYAEAQVDRSASVATFQVEAPATIPSDNSAKKISVTTLDLEAELAYRATPKRLPTAFLDASVRNTSDYPLLPGKMSVFVDHGFVASSRLEHTSPGDAFNLALGADEGIAITHKQTRRFTEQVGLMTRSTRNSYEYLITVKNNKAGPVHLIVSDQVPVSRNEKISVKVQAPAARDAKPDAEGLLEWALDLAPGETRELPLKFSIEYPQGLSVSGL</sequence>
<dbReference type="InterPro" id="IPR025554">
    <property type="entry name" value="DUF4140"/>
</dbReference>
<dbReference type="Pfam" id="PF13598">
    <property type="entry name" value="DUF4139"/>
    <property type="match status" value="1"/>
</dbReference>
<keyword evidence="1" id="KW-0175">Coiled coil</keyword>